<proteinExistence type="predicted"/>
<gene>
    <name evidence="1" type="ORF">WM40_17145</name>
</gene>
<evidence type="ECO:0000313" key="2">
    <source>
        <dbReference type="Proteomes" id="UP000033618"/>
    </source>
</evidence>
<dbReference type="RefSeq" id="WP_024902326.1">
    <property type="nucleotide sequence ID" value="NZ_CADFGU010000001.1"/>
</dbReference>
<protein>
    <submittedName>
        <fullName evidence="1">Uncharacterized protein</fullName>
    </submittedName>
</protein>
<reference evidence="1 2" key="1">
    <citation type="submission" date="2015-03" db="EMBL/GenBank/DDBJ databases">
        <title>Draft Genome Sequence of Burkholderia andropogonis type strain ICMP2807, isolated from Sorghum bicolor.</title>
        <authorList>
            <person name="Lopes-Santos L."/>
            <person name="Castro D.B."/>
            <person name="Ottoboni L.M."/>
            <person name="Park D."/>
            <person name="Weirc B.S."/>
            <person name="Destefano S.A."/>
        </authorList>
    </citation>
    <scope>NUCLEOTIDE SEQUENCE [LARGE SCALE GENOMIC DNA]</scope>
    <source>
        <strain evidence="1 2">ICMP2807</strain>
    </source>
</reference>
<dbReference type="PATRIC" id="fig|28092.6.peg.4037"/>
<dbReference type="EMBL" id="LAQU01000019">
    <property type="protein sequence ID" value="KKB62517.1"/>
    <property type="molecule type" value="Genomic_DNA"/>
</dbReference>
<sequence length="91" mass="9631">MLKNYPIEDFLVSVTPIPQVLGVAPSGLDGFGFDAIITRADGFPIIGDDVSFDVRNCISPCGPYASADFALEGGLEWAKRCIPVLQGARSA</sequence>
<evidence type="ECO:0000313" key="1">
    <source>
        <dbReference type="EMBL" id="KKB62517.1"/>
    </source>
</evidence>
<organism evidence="1 2">
    <name type="scientific">Robbsia andropogonis</name>
    <dbReference type="NCBI Taxonomy" id="28092"/>
    <lineage>
        <taxon>Bacteria</taxon>
        <taxon>Pseudomonadati</taxon>
        <taxon>Pseudomonadota</taxon>
        <taxon>Betaproteobacteria</taxon>
        <taxon>Burkholderiales</taxon>
        <taxon>Burkholderiaceae</taxon>
        <taxon>Robbsia</taxon>
    </lineage>
</organism>
<name>A0A0F5JZ00_9BURK</name>
<dbReference type="Proteomes" id="UP000033618">
    <property type="component" value="Unassembled WGS sequence"/>
</dbReference>
<accession>A0A0F5JZ00</accession>
<dbReference type="OrthoDB" id="9132549at2"/>
<comment type="caution">
    <text evidence="1">The sequence shown here is derived from an EMBL/GenBank/DDBJ whole genome shotgun (WGS) entry which is preliminary data.</text>
</comment>
<dbReference type="AlphaFoldDB" id="A0A0F5JZ00"/>
<keyword evidence="2" id="KW-1185">Reference proteome</keyword>